<evidence type="ECO:0000256" key="3">
    <source>
        <dbReference type="ARBA" id="ARBA00022475"/>
    </source>
</evidence>
<evidence type="ECO:0000256" key="1">
    <source>
        <dbReference type="ARBA" id="ARBA00004651"/>
    </source>
</evidence>
<feature type="transmembrane region" description="Helical" evidence="7">
    <location>
        <begin position="12"/>
        <end position="31"/>
    </location>
</feature>
<gene>
    <name evidence="9" type="ORF">CAL26_13995</name>
</gene>
<feature type="transmembrane region" description="Helical" evidence="7">
    <location>
        <begin position="188"/>
        <end position="206"/>
    </location>
</feature>
<keyword evidence="6 7" id="KW-0472">Membrane</keyword>
<dbReference type="PANTHER" id="PTHR43163">
    <property type="entry name" value="DIPEPTIDE TRANSPORT SYSTEM PERMEASE PROTEIN DPPB-RELATED"/>
    <property type="match status" value="1"/>
</dbReference>
<feature type="transmembrane region" description="Helical" evidence="7">
    <location>
        <begin position="242"/>
        <end position="270"/>
    </location>
</feature>
<proteinExistence type="inferred from homology"/>
<dbReference type="Proteomes" id="UP000216857">
    <property type="component" value="Unassembled WGS sequence"/>
</dbReference>
<keyword evidence="2 7" id="KW-0813">Transport</keyword>
<dbReference type="OrthoDB" id="9803623at2"/>
<evidence type="ECO:0000256" key="2">
    <source>
        <dbReference type="ARBA" id="ARBA00022448"/>
    </source>
</evidence>
<dbReference type="Pfam" id="PF00528">
    <property type="entry name" value="BPD_transp_1"/>
    <property type="match status" value="1"/>
</dbReference>
<comment type="caution">
    <text evidence="9">The sequence shown here is derived from an EMBL/GenBank/DDBJ whole genome shotgun (WGS) entry which is preliminary data.</text>
</comment>
<dbReference type="PANTHER" id="PTHR43163:SF2">
    <property type="entry name" value="ABC TRANSPORTER PERMEASE PROTEIN"/>
    <property type="match status" value="1"/>
</dbReference>
<comment type="similarity">
    <text evidence="7">Belongs to the binding-protein-dependent transport system permease family.</text>
</comment>
<dbReference type="InterPro" id="IPR000515">
    <property type="entry name" value="MetI-like"/>
</dbReference>
<name>A0A261R2C3_9BORD</name>
<evidence type="ECO:0000313" key="9">
    <source>
        <dbReference type="EMBL" id="OZI18802.1"/>
    </source>
</evidence>
<evidence type="ECO:0000256" key="5">
    <source>
        <dbReference type="ARBA" id="ARBA00022989"/>
    </source>
</evidence>
<feature type="domain" description="ABC transmembrane type-1" evidence="8">
    <location>
        <begin position="94"/>
        <end position="311"/>
    </location>
</feature>
<keyword evidence="10" id="KW-1185">Reference proteome</keyword>
<evidence type="ECO:0000313" key="10">
    <source>
        <dbReference type="Proteomes" id="UP000216857"/>
    </source>
</evidence>
<accession>A0A261R2C3</accession>
<dbReference type="GO" id="GO:0005886">
    <property type="term" value="C:plasma membrane"/>
    <property type="evidence" value="ECO:0007669"/>
    <property type="project" value="UniProtKB-SubCell"/>
</dbReference>
<evidence type="ECO:0000256" key="7">
    <source>
        <dbReference type="RuleBase" id="RU363032"/>
    </source>
</evidence>
<evidence type="ECO:0000259" key="8">
    <source>
        <dbReference type="PROSITE" id="PS50928"/>
    </source>
</evidence>
<dbReference type="RefSeq" id="WP_094847488.1">
    <property type="nucleotide sequence ID" value="NZ_NEVJ01000003.1"/>
</dbReference>
<feature type="transmembrane region" description="Helical" evidence="7">
    <location>
        <begin position="290"/>
        <end position="314"/>
    </location>
</feature>
<dbReference type="SUPFAM" id="SSF161098">
    <property type="entry name" value="MetI-like"/>
    <property type="match status" value="1"/>
</dbReference>
<reference evidence="9" key="1">
    <citation type="submission" date="2017-05" db="EMBL/GenBank/DDBJ databases">
        <title>Complete and WGS of Bordetella genogroups.</title>
        <authorList>
            <person name="Spilker T."/>
            <person name="Lipuma J."/>
        </authorList>
    </citation>
    <scope>NUCLEOTIDE SEQUENCE</scope>
    <source>
        <strain evidence="9">AU21707</strain>
    </source>
</reference>
<keyword evidence="4 7" id="KW-0812">Transmembrane</keyword>
<dbReference type="CDD" id="cd06261">
    <property type="entry name" value="TM_PBP2"/>
    <property type="match status" value="1"/>
</dbReference>
<feature type="transmembrane region" description="Helical" evidence="7">
    <location>
        <begin position="131"/>
        <end position="156"/>
    </location>
</feature>
<organism evidence="9 10">
    <name type="scientific">Bordetella genomosp. 9</name>
    <dbReference type="NCBI Taxonomy" id="1416803"/>
    <lineage>
        <taxon>Bacteria</taxon>
        <taxon>Pseudomonadati</taxon>
        <taxon>Pseudomonadota</taxon>
        <taxon>Betaproteobacteria</taxon>
        <taxon>Burkholderiales</taxon>
        <taxon>Alcaligenaceae</taxon>
        <taxon>Bordetella</taxon>
    </lineage>
</organism>
<dbReference type="Gene3D" id="1.10.3720.10">
    <property type="entry name" value="MetI-like"/>
    <property type="match status" value="1"/>
</dbReference>
<dbReference type="InterPro" id="IPR045621">
    <property type="entry name" value="BPD_transp_1_N"/>
</dbReference>
<keyword evidence="5 7" id="KW-1133">Transmembrane helix</keyword>
<dbReference type="PROSITE" id="PS50928">
    <property type="entry name" value="ABC_TM1"/>
    <property type="match status" value="1"/>
</dbReference>
<dbReference type="AlphaFoldDB" id="A0A261R2C3"/>
<feature type="transmembrane region" description="Helical" evidence="7">
    <location>
        <begin position="100"/>
        <end position="119"/>
    </location>
</feature>
<evidence type="ECO:0000256" key="4">
    <source>
        <dbReference type="ARBA" id="ARBA00022692"/>
    </source>
</evidence>
<protein>
    <submittedName>
        <fullName evidence="9">ABC transporter permease</fullName>
    </submittedName>
</protein>
<keyword evidence="3" id="KW-1003">Cell membrane</keyword>
<dbReference type="Pfam" id="PF19300">
    <property type="entry name" value="BPD_transp_1_N"/>
    <property type="match status" value="1"/>
</dbReference>
<dbReference type="GO" id="GO:0055085">
    <property type="term" value="P:transmembrane transport"/>
    <property type="evidence" value="ECO:0007669"/>
    <property type="project" value="InterPro"/>
</dbReference>
<dbReference type="EMBL" id="NEVJ01000003">
    <property type="protein sequence ID" value="OZI18802.1"/>
    <property type="molecule type" value="Genomic_DNA"/>
</dbReference>
<comment type="subcellular location">
    <subcellularLocation>
        <location evidence="1 7">Cell membrane</location>
        <topology evidence="1 7">Multi-pass membrane protein</topology>
    </subcellularLocation>
</comment>
<dbReference type="InterPro" id="IPR035906">
    <property type="entry name" value="MetI-like_sf"/>
</dbReference>
<evidence type="ECO:0000256" key="6">
    <source>
        <dbReference type="ARBA" id="ARBA00023136"/>
    </source>
</evidence>
<sequence length="326" mass="34741">MAAFLLKRIGQGAGLLAAMSLIAFLGIFALGNPLATLVNPDSSPEVLARTAAQLGLDQPMYRQYLRFVGNLLHGDMGSSYINGQPALGLILERFPATLELALAAMLIATAVGIPLGMYAGCRPRSVVGRGVGGLAVLMVSVPTFWLGLALIIVFGIEQHWLPTGGRGQVGSLLGLHTSLATIDGWRHLLLPAFNLSLFPMALLIRLTRAGVIESLDAPFTRFARAKGLDRRRIVGVYVLRNILTPIVTVMGMVFGMLLAFSVVTESIFAWPGTGKLVIEAIRTSDRPVVISYLLFTVSIFVLVNIAADILCALLDPRVAAAQGVQA</sequence>